<evidence type="ECO:0000313" key="11">
    <source>
        <dbReference type="Proteomes" id="UP000573327"/>
    </source>
</evidence>
<accession>A0A7W7SCL8</accession>
<evidence type="ECO:0000256" key="3">
    <source>
        <dbReference type="ARBA" id="ARBA00022692"/>
    </source>
</evidence>
<evidence type="ECO:0000256" key="5">
    <source>
        <dbReference type="ARBA" id="ARBA00023136"/>
    </source>
</evidence>
<dbReference type="PANTHER" id="PTHR30572:SF4">
    <property type="entry name" value="ABC TRANSPORTER PERMEASE YTRF"/>
    <property type="match status" value="1"/>
</dbReference>
<evidence type="ECO:0000256" key="7">
    <source>
        <dbReference type="SAM" id="Phobius"/>
    </source>
</evidence>
<comment type="caution">
    <text evidence="10">The sequence shown here is derived from an EMBL/GenBank/DDBJ whole genome shotgun (WGS) entry which is preliminary data.</text>
</comment>
<protein>
    <submittedName>
        <fullName evidence="10">Putative ABC transport system permease protein</fullName>
    </submittedName>
</protein>
<evidence type="ECO:0000256" key="6">
    <source>
        <dbReference type="ARBA" id="ARBA00038076"/>
    </source>
</evidence>
<dbReference type="Proteomes" id="UP000573327">
    <property type="component" value="Unassembled WGS sequence"/>
</dbReference>
<keyword evidence="11" id="KW-1185">Reference proteome</keyword>
<dbReference type="InterPro" id="IPR025857">
    <property type="entry name" value="MacB_PCD"/>
</dbReference>
<keyword evidence="2" id="KW-1003">Cell membrane</keyword>
<evidence type="ECO:0000259" key="9">
    <source>
        <dbReference type="Pfam" id="PF12704"/>
    </source>
</evidence>
<dbReference type="GO" id="GO:0005886">
    <property type="term" value="C:plasma membrane"/>
    <property type="evidence" value="ECO:0007669"/>
    <property type="project" value="UniProtKB-SubCell"/>
</dbReference>
<dbReference type="AlphaFoldDB" id="A0A7W7SCL8"/>
<evidence type="ECO:0000313" key="10">
    <source>
        <dbReference type="EMBL" id="MBB4948004.1"/>
    </source>
</evidence>
<feature type="transmembrane region" description="Helical" evidence="7">
    <location>
        <begin position="291"/>
        <end position="316"/>
    </location>
</feature>
<reference evidence="10 11" key="1">
    <citation type="submission" date="2020-08" db="EMBL/GenBank/DDBJ databases">
        <title>Sequencing the genomes of 1000 actinobacteria strains.</title>
        <authorList>
            <person name="Klenk H.-P."/>
        </authorList>
    </citation>
    <scope>NUCLEOTIDE SEQUENCE [LARGE SCALE GENOMIC DNA]</scope>
    <source>
        <strain evidence="10 11">DSM 44786</strain>
    </source>
</reference>
<feature type="transmembrane region" description="Helical" evidence="7">
    <location>
        <begin position="374"/>
        <end position="397"/>
    </location>
</feature>
<feature type="domain" description="MacB-like periplasmic core" evidence="9">
    <location>
        <begin position="33"/>
        <end position="246"/>
    </location>
</feature>
<dbReference type="InterPro" id="IPR003838">
    <property type="entry name" value="ABC3_permease_C"/>
</dbReference>
<dbReference type="InterPro" id="IPR050250">
    <property type="entry name" value="Macrolide_Exporter_MacB"/>
</dbReference>
<dbReference type="Pfam" id="PF02687">
    <property type="entry name" value="FtsX"/>
    <property type="match status" value="1"/>
</dbReference>
<comment type="similarity">
    <text evidence="6">Belongs to the ABC-4 integral membrane protein family.</text>
</comment>
<dbReference type="EMBL" id="JACHJR010000001">
    <property type="protein sequence ID" value="MBB4948004.1"/>
    <property type="molecule type" value="Genomic_DNA"/>
</dbReference>
<evidence type="ECO:0000256" key="4">
    <source>
        <dbReference type="ARBA" id="ARBA00022989"/>
    </source>
</evidence>
<name>A0A7W7SCL8_9ACTN</name>
<keyword evidence="4 7" id="KW-1133">Transmembrane helix</keyword>
<dbReference type="RefSeq" id="WP_184916844.1">
    <property type="nucleotide sequence ID" value="NZ_JACHJR010000001.1"/>
</dbReference>
<keyword evidence="5 7" id="KW-0472">Membrane</keyword>
<proteinExistence type="inferred from homology"/>
<dbReference type="PANTHER" id="PTHR30572">
    <property type="entry name" value="MEMBRANE COMPONENT OF TRANSPORTER-RELATED"/>
    <property type="match status" value="1"/>
</dbReference>
<evidence type="ECO:0000259" key="8">
    <source>
        <dbReference type="Pfam" id="PF02687"/>
    </source>
</evidence>
<sequence>MADSTLPEPGSRLSARDLGTEALSGILQRPGRSVLTALGTVLGVGALVAVLGLTATASGQIGEQFDLTRATTVTVADRPGTDTGPPGVNPPMSFPADADERLRRIDGVEAAGVWWTVPGNPVLSSRPTGTETPGPTVFAATPGAVAAMAPTLLTGVPLDAFAEHTAQPVVMLGQAAAERLGVSRLDAQPAVFLNGLPYTVIGIYSDVRRQSATLLGAIIPASTALAQFGNPGTEGDRSAQGLIATRVGAAAVVAEQAAVALRPDTPTAFTVTPPPDPHSLRDEVTSDLTGLFLALAAICLLVGAVGIANTTLVAVLERTEEIGLRRALGARTRHIAAQFLTESTVLGTLGGLVGTSLGVLTVLAVAAARDWTAVMQPAATLTAPLIGSVIGLLAGLYPSLRAARTDPLKALRSG</sequence>
<evidence type="ECO:0000256" key="2">
    <source>
        <dbReference type="ARBA" id="ARBA00022475"/>
    </source>
</evidence>
<keyword evidence="3 7" id="KW-0812">Transmembrane</keyword>
<dbReference type="GO" id="GO:0022857">
    <property type="term" value="F:transmembrane transporter activity"/>
    <property type="evidence" value="ECO:0007669"/>
    <property type="project" value="TreeGrafter"/>
</dbReference>
<evidence type="ECO:0000256" key="1">
    <source>
        <dbReference type="ARBA" id="ARBA00004651"/>
    </source>
</evidence>
<organism evidence="10 11">
    <name type="scientific">Kitasatospora gansuensis</name>
    <dbReference type="NCBI Taxonomy" id="258050"/>
    <lineage>
        <taxon>Bacteria</taxon>
        <taxon>Bacillati</taxon>
        <taxon>Actinomycetota</taxon>
        <taxon>Actinomycetes</taxon>
        <taxon>Kitasatosporales</taxon>
        <taxon>Streptomycetaceae</taxon>
        <taxon>Kitasatospora</taxon>
    </lineage>
</organism>
<feature type="domain" description="ABC3 transporter permease C-terminal" evidence="8">
    <location>
        <begin position="294"/>
        <end position="407"/>
    </location>
</feature>
<gene>
    <name evidence="10" type="ORF">F4556_003539</name>
</gene>
<dbReference type="Pfam" id="PF12704">
    <property type="entry name" value="MacB_PCD"/>
    <property type="match status" value="1"/>
</dbReference>
<feature type="transmembrane region" description="Helical" evidence="7">
    <location>
        <begin position="345"/>
        <end position="368"/>
    </location>
</feature>
<comment type="subcellular location">
    <subcellularLocation>
        <location evidence="1">Cell membrane</location>
        <topology evidence="1">Multi-pass membrane protein</topology>
    </subcellularLocation>
</comment>